<dbReference type="Proteomes" id="UP000704068">
    <property type="component" value="Unassembled WGS sequence"/>
</dbReference>
<accession>A0A929X0C9</accession>
<dbReference type="EMBL" id="JABZGR010000029">
    <property type="protein sequence ID" value="MBF0970913.1"/>
    <property type="molecule type" value="Genomic_DNA"/>
</dbReference>
<organism evidence="2 3">
    <name type="scientific">Alloprevotella tannerae</name>
    <dbReference type="NCBI Taxonomy" id="76122"/>
    <lineage>
        <taxon>Bacteria</taxon>
        <taxon>Pseudomonadati</taxon>
        <taxon>Bacteroidota</taxon>
        <taxon>Bacteroidia</taxon>
        <taxon>Bacteroidales</taxon>
        <taxon>Prevotellaceae</taxon>
        <taxon>Alloprevotella</taxon>
    </lineage>
</organism>
<dbReference type="AlphaFoldDB" id="A0A929X0C9"/>
<dbReference type="InterPro" id="IPR011051">
    <property type="entry name" value="RmlC_Cupin_sf"/>
</dbReference>
<dbReference type="CDD" id="cd20292">
    <property type="entry name" value="cupin_QdtA-like"/>
    <property type="match status" value="1"/>
</dbReference>
<dbReference type="SUPFAM" id="SSF51182">
    <property type="entry name" value="RmlC-like cupins"/>
    <property type="match status" value="1"/>
</dbReference>
<evidence type="ECO:0000313" key="2">
    <source>
        <dbReference type="EMBL" id="MBF0970913.1"/>
    </source>
</evidence>
<dbReference type="Gene3D" id="2.60.120.10">
    <property type="entry name" value="Jelly Rolls"/>
    <property type="match status" value="1"/>
</dbReference>
<reference evidence="2" key="1">
    <citation type="submission" date="2020-04" db="EMBL/GenBank/DDBJ databases">
        <title>Deep metagenomics examines the oral microbiome during advanced dental caries in children, revealing novel taxa and co-occurrences with host molecules.</title>
        <authorList>
            <person name="Baker J.L."/>
            <person name="Morton J.T."/>
            <person name="Dinis M."/>
            <person name="Alvarez R."/>
            <person name="Tran N.C."/>
            <person name="Knight R."/>
            <person name="Edlund A."/>
        </authorList>
    </citation>
    <scope>NUCLEOTIDE SEQUENCE</scope>
    <source>
        <strain evidence="2">JCVI_34_bin.1</strain>
    </source>
</reference>
<sequence>MSATTKKDTVQLISFPAFKDSRGELCFVQSGAPPLPFDPKRVFWIYGVPEGQQRGCHAHRTCAELVFAVNGSVKIITIDRGEQKAYILNNPTEGLFIPPMVWCQLEDFSDNCVCVCLASEAYDTAGYINDFSQFKKELGL</sequence>
<evidence type="ECO:0000313" key="3">
    <source>
        <dbReference type="Proteomes" id="UP000704068"/>
    </source>
</evidence>
<proteinExistence type="predicted"/>
<comment type="caution">
    <text evidence="2">The sequence shown here is derived from an EMBL/GenBank/DDBJ whole genome shotgun (WGS) entry which is preliminary data.</text>
</comment>
<dbReference type="Pfam" id="PF05523">
    <property type="entry name" value="FdtA"/>
    <property type="match status" value="1"/>
</dbReference>
<name>A0A929X0C9_9BACT</name>
<feature type="domain" description="Sugar 3,4-ketoisomerase QdtA cupin" evidence="1">
    <location>
        <begin position="10"/>
        <end position="137"/>
    </location>
</feature>
<dbReference type="RefSeq" id="WP_303764548.1">
    <property type="nucleotide sequence ID" value="NZ_JABZGR010000029.1"/>
</dbReference>
<gene>
    <name evidence="2" type="ORF">HXK21_07730</name>
</gene>
<dbReference type="InterPro" id="IPR014710">
    <property type="entry name" value="RmlC-like_jellyroll"/>
</dbReference>
<protein>
    <submittedName>
        <fullName evidence="2">FdtA/QdtA family cupin domain-containing protein</fullName>
    </submittedName>
</protein>
<dbReference type="InterPro" id="IPR008894">
    <property type="entry name" value="QdtA_cupin_dom"/>
</dbReference>
<evidence type="ECO:0000259" key="1">
    <source>
        <dbReference type="Pfam" id="PF05523"/>
    </source>
</evidence>